<name>A0AAD7UXM0_9FUNG</name>
<gene>
    <name evidence="1" type="ORF">O0I10_010026</name>
</gene>
<protein>
    <submittedName>
        <fullName evidence="1">Uncharacterized protein</fullName>
    </submittedName>
</protein>
<sequence>MNKDHLSYRITLTNMKVPVSPNFTMKRGVFIRAMCSAWPSVPWVQVSRSSLPISDFAMSPPAKLIQGNGLGLANSTLCESFTFNVATSPKIFFGRRRRRGRPLDPVWLVATLRNLGSASLIVELAPKVQLAKPSTLL</sequence>
<dbReference type="RefSeq" id="XP_058339244.1">
    <property type="nucleotide sequence ID" value="XM_058490009.1"/>
</dbReference>
<organism evidence="1 2">
    <name type="scientific">Lichtheimia ornata</name>
    <dbReference type="NCBI Taxonomy" id="688661"/>
    <lineage>
        <taxon>Eukaryota</taxon>
        <taxon>Fungi</taxon>
        <taxon>Fungi incertae sedis</taxon>
        <taxon>Mucoromycota</taxon>
        <taxon>Mucoromycotina</taxon>
        <taxon>Mucoromycetes</taxon>
        <taxon>Mucorales</taxon>
        <taxon>Lichtheimiaceae</taxon>
        <taxon>Lichtheimia</taxon>
    </lineage>
</organism>
<accession>A0AAD7UXM0</accession>
<evidence type="ECO:0000313" key="1">
    <source>
        <dbReference type="EMBL" id="KAJ8654330.1"/>
    </source>
</evidence>
<proteinExistence type="predicted"/>
<reference evidence="1 2" key="1">
    <citation type="submission" date="2023-03" db="EMBL/GenBank/DDBJ databases">
        <title>Genome sequence of Lichtheimia ornata CBS 291.66.</title>
        <authorList>
            <person name="Mohabir J.T."/>
            <person name="Shea T.P."/>
            <person name="Kurbessoian T."/>
            <person name="Berby B."/>
            <person name="Fontaine J."/>
            <person name="Livny J."/>
            <person name="Gnirke A."/>
            <person name="Stajich J.E."/>
            <person name="Cuomo C.A."/>
        </authorList>
    </citation>
    <scope>NUCLEOTIDE SEQUENCE [LARGE SCALE GENOMIC DNA]</scope>
    <source>
        <strain evidence="1">CBS 291.66</strain>
    </source>
</reference>
<dbReference type="EMBL" id="JARTCD010000063">
    <property type="protein sequence ID" value="KAJ8654330.1"/>
    <property type="molecule type" value="Genomic_DNA"/>
</dbReference>
<dbReference type="AlphaFoldDB" id="A0AAD7UXM0"/>
<dbReference type="Proteomes" id="UP001234581">
    <property type="component" value="Unassembled WGS sequence"/>
</dbReference>
<comment type="caution">
    <text evidence="1">The sequence shown here is derived from an EMBL/GenBank/DDBJ whole genome shotgun (WGS) entry which is preliminary data.</text>
</comment>
<evidence type="ECO:0000313" key="2">
    <source>
        <dbReference type="Proteomes" id="UP001234581"/>
    </source>
</evidence>
<dbReference type="GeneID" id="83217430"/>
<keyword evidence="2" id="KW-1185">Reference proteome</keyword>